<dbReference type="OrthoDB" id="2682015at2759"/>
<dbReference type="AlphaFoldDB" id="A0A1J8QBQ9"/>
<evidence type="ECO:0000313" key="2">
    <source>
        <dbReference type="Proteomes" id="UP000183567"/>
    </source>
</evidence>
<proteinExistence type="predicted"/>
<dbReference type="EMBL" id="LVVM01005261">
    <property type="protein sequence ID" value="OJA11049.1"/>
    <property type="molecule type" value="Genomic_DNA"/>
</dbReference>
<gene>
    <name evidence="1" type="ORF">AZE42_07185</name>
</gene>
<sequence>MLRHCDVNIDCDLKSITRRCAVLESLLFETPQDSSHVTAGDIHLLSDAIRSCNRLVKLCCPLLDSAGWRHISNLHTLVRLEIYEPRTADLLDEDVPTLAPFLNLTTLYVTLSEPSFHREPSFVGAAGTITFLQHAKFPLPKSFKLHSHVIPWEPVEPLFPIDH</sequence>
<accession>A0A1J8QBQ9</accession>
<evidence type="ECO:0008006" key="3">
    <source>
        <dbReference type="Google" id="ProtNLM"/>
    </source>
</evidence>
<evidence type="ECO:0000313" key="1">
    <source>
        <dbReference type="EMBL" id="OJA11049.1"/>
    </source>
</evidence>
<comment type="caution">
    <text evidence="1">The sequence shown here is derived from an EMBL/GenBank/DDBJ whole genome shotgun (WGS) entry which is preliminary data.</text>
</comment>
<protein>
    <recommendedName>
        <fullName evidence="3">F-box domain-containing protein</fullName>
    </recommendedName>
</protein>
<organism evidence="1 2">
    <name type="scientific">Rhizopogon vesiculosus</name>
    <dbReference type="NCBI Taxonomy" id="180088"/>
    <lineage>
        <taxon>Eukaryota</taxon>
        <taxon>Fungi</taxon>
        <taxon>Dikarya</taxon>
        <taxon>Basidiomycota</taxon>
        <taxon>Agaricomycotina</taxon>
        <taxon>Agaricomycetes</taxon>
        <taxon>Agaricomycetidae</taxon>
        <taxon>Boletales</taxon>
        <taxon>Suillineae</taxon>
        <taxon>Rhizopogonaceae</taxon>
        <taxon>Rhizopogon</taxon>
    </lineage>
</organism>
<name>A0A1J8QBQ9_9AGAM</name>
<dbReference type="Proteomes" id="UP000183567">
    <property type="component" value="Unassembled WGS sequence"/>
</dbReference>
<keyword evidence="2" id="KW-1185">Reference proteome</keyword>
<reference evidence="1 2" key="1">
    <citation type="submission" date="2016-03" db="EMBL/GenBank/DDBJ databases">
        <title>Comparative genomics of the ectomycorrhizal sister species Rhizopogon vinicolor and Rhizopogon vesiculosus (Basidiomycota: Boletales) reveals a divergence of the mating type B locus.</title>
        <authorList>
            <person name="Mujic A.B."/>
            <person name="Kuo A."/>
            <person name="Tritt A."/>
            <person name="Lipzen A."/>
            <person name="Chen C."/>
            <person name="Johnson J."/>
            <person name="Sharma A."/>
            <person name="Barry K."/>
            <person name="Grigoriev I.V."/>
            <person name="Spatafora J.W."/>
        </authorList>
    </citation>
    <scope>NUCLEOTIDE SEQUENCE [LARGE SCALE GENOMIC DNA]</scope>
    <source>
        <strain evidence="1 2">AM-OR11-056</strain>
    </source>
</reference>